<evidence type="ECO:0000313" key="4">
    <source>
        <dbReference type="Proteomes" id="UP000069906"/>
    </source>
</evidence>
<reference evidence="1 4" key="1">
    <citation type="journal article" date="2015" name="ISME J.">
        <title>Elemental sulfur and acetate can support life of a novel strictly anaerobic haloarchaeon.</title>
        <authorList>
            <person name="Sorokin D.Y."/>
            <person name="Kublanov I.V."/>
            <person name="Gavrilov S.N."/>
            <person name="Rojo D."/>
            <person name="Roman P."/>
            <person name="Golyshin P.N."/>
            <person name="Slepak V.Z."/>
            <person name="Smedile F."/>
            <person name="Ferrer M."/>
            <person name="Messina E."/>
            <person name="La Cono V."/>
            <person name="Yakimov M.M."/>
        </authorList>
    </citation>
    <scope>NUCLEOTIDE SEQUENCE [LARGE SCALE GENOMIC DNA]</scope>
    <source>
        <strain evidence="1 4">HSR2</strain>
    </source>
</reference>
<keyword evidence="4" id="KW-1185">Reference proteome</keyword>
<organism evidence="1 4">
    <name type="scientific">Halanaeroarchaeum sulfurireducens</name>
    <dbReference type="NCBI Taxonomy" id="1604004"/>
    <lineage>
        <taxon>Archaea</taxon>
        <taxon>Methanobacteriati</taxon>
        <taxon>Methanobacteriota</taxon>
        <taxon>Stenosarchaea group</taxon>
        <taxon>Halobacteria</taxon>
        <taxon>Halobacteriales</taxon>
        <taxon>Halobacteriaceae</taxon>
        <taxon>Halanaeroarchaeum</taxon>
    </lineage>
</organism>
<dbReference type="Proteomes" id="UP000069906">
    <property type="component" value="Chromosome"/>
</dbReference>
<dbReference type="STRING" id="1604004.HLASA_1835"/>
<dbReference type="Proteomes" id="UP000060390">
    <property type="component" value="Chromosome"/>
</dbReference>
<evidence type="ECO:0000313" key="2">
    <source>
        <dbReference type="EMBL" id="ALG82714.1"/>
    </source>
</evidence>
<dbReference type="Pfam" id="PF19090">
    <property type="entry name" value="DUF5778"/>
    <property type="match status" value="1"/>
</dbReference>
<dbReference type="InterPro" id="IPR043927">
    <property type="entry name" value="DUF5778"/>
</dbReference>
<dbReference type="PATRIC" id="fig|1604004.4.peg.1936"/>
<protein>
    <submittedName>
        <fullName evidence="1">Uncharacterized protein</fullName>
    </submittedName>
</protein>
<reference evidence="3" key="2">
    <citation type="submission" date="2015-05" db="EMBL/GenBank/DDBJ databases">
        <title>Complete genome sequence of Halanaeroarchaeum sulfurireducens type strain M27-SA2, a sulfate-reducer haloarchaeon from marine anoxic lake Medee.</title>
        <authorList>
            <person name="Messina E."/>
            <person name="Kublanov I.V."/>
            <person name="Toshchakov S."/>
            <person name="Arcadi E."/>
            <person name="La Spada G."/>
            <person name="La Cono V."/>
            <person name="Yakimov M.M."/>
        </authorList>
    </citation>
    <scope>NUCLEOTIDE SEQUENCE [LARGE SCALE GENOMIC DNA]</scope>
    <source>
        <strain evidence="3">M27-SA2</strain>
    </source>
</reference>
<dbReference type="AlphaFoldDB" id="A0A0F7PDP7"/>
<accession>A0A0F7PDP7</accession>
<dbReference type="HOGENOM" id="CLU_1880986_0_0_2"/>
<dbReference type="EMBL" id="CP008874">
    <property type="protein sequence ID" value="AKH98320.1"/>
    <property type="molecule type" value="Genomic_DNA"/>
</dbReference>
<evidence type="ECO:0000313" key="3">
    <source>
        <dbReference type="Proteomes" id="UP000060390"/>
    </source>
</evidence>
<dbReference type="OrthoDB" id="337273at2157"/>
<evidence type="ECO:0000313" key="1">
    <source>
        <dbReference type="EMBL" id="AKH98320.1"/>
    </source>
</evidence>
<dbReference type="KEGG" id="hsf:HLASA_1835"/>
<dbReference type="KEGG" id="hsu:HLASF_1849"/>
<sequence>MTDADDDLYAEAVALLEPGDITLQGVVVHTDFPQSEEPAMDDATRRIGEAIAEVVADEDAYIYAGDDDSRFAAGQFQGRRLSDDEFVWECQQLLRDGTFDLVFYWEATDEQDAVVDAIEDLGFDAVPVTEDGYSV</sequence>
<gene>
    <name evidence="2" type="ORF">HLASA_1835</name>
    <name evidence="1" type="ORF">HLASF_1849</name>
</gene>
<dbReference type="EMBL" id="CP011564">
    <property type="protein sequence ID" value="ALG82714.1"/>
    <property type="molecule type" value="Genomic_DNA"/>
</dbReference>
<reference evidence="2 3" key="3">
    <citation type="journal article" date="2016" name="Stand. Genomic Sci.">
        <title>Complete genome sequence of 'Halanaeroarchaeum sulfurireducens' M27-SA2, a sulfur-reducing and acetate-oxidizing haloarchaeon from the deep-sea hypersaline anoxic lake Medee.</title>
        <authorList>
            <person name="Messina E."/>
            <person name="Sorokin D.Y."/>
            <person name="Kublanov I.V."/>
            <person name="Toshchakov S."/>
            <person name="Lopatina A."/>
            <person name="Arcadi E."/>
            <person name="Smedile F."/>
            <person name="La Spada G."/>
            <person name="La Cono V."/>
            <person name="Yakimov M.M."/>
        </authorList>
    </citation>
    <scope>NUCLEOTIDE SEQUENCE [LARGE SCALE GENOMIC DNA]</scope>
    <source>
        <strain evidence="2 3">M27-SA2</strain>
    </source>
</reference>
<proteinExistence type="predicted"/>
<name>A0A0F7PDP7_9EURY</name>